<dbReference type="Pfam" id="PF02803">
    <property type="entry name" value="Thiolase_C"/>
    <property type="match status" value="1"/>
</dbReference>
<name>G9YU23_FLAPL</name>
<feature type="active site" description="Acyl-thioester intermediate" evidence="9">
    <location>
        <position position="115"/>
    </location>
</feature>
<dbReference type="InterPro" id="IPR016039">
    <property type="entry name" value="Thiolase-like"/>
</dbReference>
<dbReference type="PROSITE" id="PS00099">
    <property type="entry name" value="THIOLASE_3"/>
    <property type="match status" value="1"/>
</dbReference>
<comment type="catalytic activity">
    <reaction evidence="8">
        <text>2 acetyl-CoA = acetoacetyl-CoA + CoA</text>
        <dbReference type="Rhea" id="RHEA:21036"/>
        <dbReference type="ChEBI" id="CHEBI:57286"/>
        <dbReference type="ChEBI" id="CHEBI:57287"/>
        <dbReference type="ChEBI" id="CHEBI:57288"/>
        <dbReference type="EC" id="2.3.1.9"/>
    </reaction>
</comment>
<evidence type="ECO:0000256" key="3">
    <source>
        <dbReference type="ARBA" id="ARBA00012705"/>
    </source>
</evidence>
<dbReference type="NCBIfam" id="TIGR01930">
    <property type="entry name" value="AcCoA-C-Actrans"/>
    <property type="match status" value="1"/>
</dbReference>
<evidence type="ECO:0000259" key="12">
    <source>
        <dbReference type="Pfam" id="PF00108"/>
    </source>
</evidence>
<gene>
    <name evidence="14" type="ORF">HMPREF0372_03039</name>
</gene>
<dbReference type="PANTHER" id="PTHR18919:SF107">
    <property type="entry name" value="ACETYL-COA ACETYLTRANSFERASE, CYTOSOLIC"/>
    <property type="match status" value="1"/>
</dbReference>
<dbReference type="InterPro" id="IPR020616">
    <property type="entry name" value="Thiolase_N"/>
</dbReference>
<comment type="caution">
    <text evidence="14">The sequence shown here is derived from an EMBL/GenBank/DDBJ whole genome shotgun (WGS) entry which is preliminary data.</text>
</comment>
<dbReference type="PIRSF" id="PIRSF000429">
    <property type="entry name" value="Ac-CoA_Ac_transf"/>
    <property type="match status" value="1"/>
</dbReference>
<dbReference type="SUPFAM" id="SSF53901">
    <property type="entry name" value="Thiolase-like"/>
    <property type="match status" value="2"/>
</dbReference>
<dbReference type="FunFam" id="3.40.47.10:FF:000010">
    <property type="entry name" value="Acetyl-CoA acetyltransferase (Thiolase)"/>
    <property type="match status" value="1"/>
</dbReference>
<evidence type="ECO:0000256" key="7">
    <source>
        <dbReference type="ARBA" id="ARBA00044137"/>
    </source>
</evidence>
<evidence type="ECO:0000256" key="8">
    <source>
        <dbReference type="ARBA" id="ARBA00051550"/>
    </source>
</evidence>
<evidence type="ECO:0000313" key="15">
    <source>
        <dbReference type="Proteomes" id="UP000004459"/>
    </source>
</evidence>
<dbReference type="STRING" id="292800.A4U99_00665"/>
<dbReference type="EC" id="2.3.1.9" evidence="3"/>
<accession>G9YU23</accession>
<comment type="similarity">
    <text evidence="2 10">Belongs to the thiolase-like superfamily. Thiolase family.</text>
</comment>
<dbReference type="InterPro" id="IPR002155">
    <property type="entry name" value="Thiolase"/>
</dbReference>
<evidence type="ECO:0000256" key="5">
    <source>
        <dbReference type="ARBA" id="ARBA00023315"/>
    </source>
</evidence>
<keyword evidence="4 10" id="KW-0808">Transferase</keyword>
<comment type="subcellular location">
    <subcellularLocation>
        <location evidence="1">Cytoplasm</location>
    </subcellularLocation>
</comment>
<evidence type="ECO:0000256" key="9">
    <source>
        <dbReference type="PIRSR" id="PIRSR000429-1"/>
    </source>
</evidence>
<dbReference type="PATRIC" id="fig|411475.3.peg.2625"/>
<protein>
    <recommendedName>
        <fullName evidence="7">Acetyl-CoA acetyltransferase</fullName>
        <ecNumber evidence="3">2.3.1.9</ecNumber>
    </recommendedName>
    <alternativeName>
        <fullName evidence="6">Acetoacetyl-CoA thiolase</fullName>
    </alternativeName>
</protein>
<dbReference type="Pfam" id="PF00108">
    <property type="entry name" value="Thiolase_N"/>
    <property type="match status" value="1"/>
</dbReference>
<dbReference type="InterPro" id="IPR020617">
    <property type="entry name" value="Thiolase_C"/>
</dbReference>
<sequence>TPWPAPSHRRPGSRALHGPEHKKEDAFMREVYIVDAVRTPVGRMGGTLKNTQAHEMGGLVCKALMERTGLAPELVEEVVIAQVKQNAVASNIARVCALMAGFREEIPAYTLMMQCGSSLQSVNCAANDIRCGDVDVAVAGGVEAMSATHFELWNARYGYGTGNNVLVDPIVEGAKRAQPQETYGVFGMGDTAENVAEQFHISREDMDEFAFHSQRKAAEAVAAGVFKDEIVPVVIPQRKKEPIVFDTDEQPRATTMEGLAKLKPVFRTDGKGKVTAGNSCGRSDAGAALLLMSGEKVKELGVKPMARIVAHAIVGVDPRIMGIGPVPAVRKVLEKAGLTLDDIGMIELNEAFAAQSLAVIRELGLDMAKVNVSGGAIAMGHPLGATGGRILTTLVHGMKRTRTRYGIATLCMGGGQGGATLLELAD</sequence>
<dbReference type="Gene3D" id="3.40.47.10">
    <property type="match status" value="1"/>
</dbReference>
<dbReference type="InterPro" id="IPR020613">
    <property type="entry name" value="Thiolase_CS"/>
</dbReference>
<feature type="active site" description="Proton acceptor" evidence="9">
    <location>
        <position position="381"/>
    </location>
</feature>
<feature type="active site" description="Proton acceptor" evidence="9">
    <location>
        <position position="411"/>
    </location>
</feature>
<dbReference type="Proteomes" id="UP000004459">
    <property type="component" value="Unassembled WGS sequence"/>
</dbReference>
<dbReference type="InterPro" id="IPR020610">
    <property type="entry name" value="Thiolase_AS"/>
</dbReference>
<feature type="domain" description="Thiolase C-terminal" evidence="13">
    <location>
        <begin position="303"/>
        <end position="423"/>
    </location>
</feature>
<organism evidence="14 15">
    <name type="scientific">Flavonifractor plautii ATCC 29863</name>
    <dbReference type="NCBI Taxonomy" id="411475"/>
    <lineage>
        <taxon>Bacteria</taxon>
        <taxon>Bacillati</taxon>
        <taxon>Bacillota</taxon>
        <taxon>Clostridia</taxon>
        <taxon>Eubacteriales</taxon>
        <taxon>Oscillospiraceae</taxon>
        <taxon>Flavonifractor</taxon>
    </lineage>
</organism>
<evidence type="ECO:0000259" key="13">
    <source>
        <dbReference type="Pfam" id="PF02803"/>
    </source>
</evidence>
<feature type="domain" description="Thiolase N-terminal" evidence="12">
    <location>
        <begin position="31"/>
        <end position="294"/>
    </location>
</feature>
<dbReference type="PANTHER" id="PTHR18919">
    <property type="entry name" value="ACETYL-COA C-ACYLTRANSFERASE"/>
    <property type="match status" value="1"/>
</dbReference>
<dbReference type="HOGENOM" id="CLU_031026_0_0_9"/>
<evidence type="ECO:0000256" key="1">
    <source>
        <dbReference type="ARBA" id="ARBA00004496"/>
    </source>
</evidence>
<feature type="region of interest" description="Disordered" evidence="11">
    <location>
        <begin position="1"/>
        <end position="21"/>
    </location>
</feature>
<dbReference type="GO" id="GO:0005737">
    <property type="term" value="C:cytoplasm"/>
    <property type="evidence" value="ECO:0007669"/>
    <property type="project" value="UniProtKB-SubCell"/>
</dbReference>
<dbReference type="EMBL" id="AGCK01000243">
    <property type="protein sequence ID" value="EHM43213.1"/>
    <property type="molecule type" value="Genomic_DNA"/>
</dbReference>
<feature type="non-terminal residue" evidence="14">
    <location>
        <position position="1"/>
    </location>
</feature>
<reference evidence="14 15" key="1">
    <citation type="submission" date="2011-08" db="EMBL/GenBank/DDBJ databases">
        <authorList>
            <person name="Weinstock G."/>
            <person name="Sodergren E."/>
            <person name="Clifton S."/>
            <person name="Fulton L."/>
            <person name="Fulton B."/>
            <person name="Courtney L."/>
            <person name="Fronick C."/>
            <person name="Harrison M."/>
            <person name="Strong C."/>
            <person name="Farmer C."/>
            <person name="Delahaunty K."/>
            <person name="Markovic C."/>
            <person name="Hall O."/>
            <person name="Minx P."/>
            <person name="Tomlinson C."/>
            <person name="Mitreva M."/>
            <person name="Hou S."/>
            <person name="Chen J."/>
            <person name="Wollam A."/>
            <person name="Pepin K.H."/>
            <person name="Johnson M."/>
            <person name="Bhonagiri V."/>
            <person name="Zhang X."/>
            <person name="Suruliraj S."/>
            <person name="Warren W."/>
            <person name="Chinwalla A."/>
            <person name="Mardis E.R."/>
            <person name="Wilson R.K."/>
        </authorList>
    </citation>
    <scope>NUCLEOTIDE SEQUENCE [LARGE SCALE GENOMIC DNA]</scope>
    <source>
        <strain evidence="14 15">ATCC 29863</strain>
    </source>
</reference>
<evidence type="ECO:0000256" key="6">
    <source>
        <dbReference type="ARBA" id="ARBA00030755"/>
    </source>
</evidence>
<dbReference type="CDD" id="cd00751">
    <property type="entry name" value="thiolase"/>
    <property type="match status" value="1"/>
</dbReference>
<proteinExistence type="inferred from homology"/>
<evidence type="ECO:0000256" key="4">
    <source>
        <dbReference type="ARBA" id="ARBA00022679"/>
    </source>
</evidence>
<keyword evidence="5 10" id="KW-0012">Acyltransferase</keyword>
<evidence type="ECO:0000313" key="14">
    <source>
        <dbReference type="EMBL" id="EHM43213.1"/>
    </source>
</evidence>
<dbReference type="GO" id="GO:0003985">
    <property type="term" value="F:acetyl-CoA C-acetyltransferase activity"/>
    <property type="evidence" value="ECO:0007669"/>
    <property type="project" value="UniProtKB-EC"/>
</dbReference>
<dbReference type="AlphaFoldDB" id="G9YU23"/>
<evidence type="ECO:0000256" key="10">
    <source>
        <dbReference type="RuleBase" id="RU003557"/>
    </source>
</evidence>
<evidence type="ECO:0000256" key="2">
    <source>
        <dbReference type="ARBA" id="ARBA00010982"/>
    </source>
</evidence>
<dbReference type="PROSITE" id="PS00737">
    <property type="entry name" value="THIOLASE_2"/>
    <property type="match status" value="1"/>
</dbReference>
<evidence type="ECO:0000256" key="11">
    <source>
        <dbReference type="SAM" id="MobiDB-lite"/>
    </source>
</evidence>